<dbReference type="Gene3D" id="3.30.420.10">
    <property type="entry name" value="Ribonuclease H-like superfamily/Ribonuclease H"/>
    <property type="match status" value="1"/>
</dbReference>
<evidence type="ECO:0000313" key="4">
    <source>
        <dbReference type="Proteomes" id="UP000332933"/>
    </source>
</evidence>
<reference evidence="2" key="2">
    <citation type="submission" date="2019-06" db="EMBL/GenBank/DDBJ databases">
        <title>Genomics analysis of Aphanomyces spp. identifies a new class of oomycete effector associated with host adaptation.</title>
        <authorList>
            <person name="Gaulin E."/>
        </authorList>
    </citation>
    <scope>NUCLEOTIDE SEQUENCE</scope>
    <source>
        <strain evidence="2">CBS 578.67</strain>
    </source>
</reference>
<organism evidence="3 4">
    <name type="scientific">Aphanomyces stellatus</name>
    <dbReference type="NCBI Taxonomy" id="120398"/>
    <lineage>
        <taxon>Eukaryota</taxon>
        <taxon>Sar</taxon>
        <taxon>Stramenopiles</taxon>
        <taxon>Oomycota</taxon>
        <taxon>Saprolegniomycetes</taxon>
        <taxon>Saprolegniales</taxon>
        <taxon>Verrucalvaceae</taxon>
        <taxon>Aphanomyces</taxon>
    </lineage>
</organism>
<dbReference type="SUPFAM" id="SSF53098">
    <property type="entry name" value="Ribonuclease H-like"/>
    <property type="match status" value="1"/>
</dbReference>
<reference evidence="3 4" key="1">
    <citation type="submission" date="2019-03" db="EMBL/GenBank/DDBJ databases">
        <authorList>
            <person name="Gaulin E."/>
            <person name="Dumas B."/>
        </authorList>
    </citation>
    <scope>NUCLEOTIDE SEQUENCE [LARGE SCALE GENOMIC DNA]</scope>
    <source>
        <strain evidence="3">CBS 568.67</strain>
    </source>
</reference>
<name>A0A485LJX3_9STRA</name>
<dbReference type="EMBL" id="VJMH01007032">
    <property type="protein sequence ID" value="KAF0685882.1"/>
    <property type="molecule type" value="Genomic_DNA"/>
</dbReference>
<dbReference type="OrthoDB" id="10252740at2759"/>
<keyword evidence="4" id="KW-1185">Reference proteome</keyword>
<dbReference type="Proteomes" id="UP000332933">
    <property type="component" value="Unassembled WGS sequence"/>
</dbReference>
<dbReference type="GO" id="GO:0003676">
    <property type="term" value="F:nucleic acid binding"/>
    <property type="evidence" value="ECO:0007669"/>
    <property type="project" value="InterPro"/>
</dbReference>
<dbReference type="InterPro" id="IPR003165">
    <property type="entry name" value="Piwi"/>
</dbReference>
<dbReference type="PROSITE" id="PS50822">
    <property type="entry name" value="PIWI"/>
    <property type="match status" value="1"/>
</dbReference>
<protein>
    <submittedName>
        <fullName evidence="3">Aste57867_22287 protein</fullName>
    </submittedName>
</protein>
<feature type="domain" description="Piwi" evidence="1">
    <location>
        <begin position="28"/>
        <end position="110"/>
    </location>
</feature>
<evidence type="ECO:0000313" key="3">
    <source>
        <dbReference type="EMBL" id="VFT98953.1"/>
    </source>
</evidence>
<dbReference type="InterPro" id="IPR012337">
    <property type="entry name" value="RNaseH-like_sf"/>
</dbReference>
<sequence length="110" mass="12232">MMLAKNPMHMSNLLCKDPLPKISLAPIIIFGADVTHPSPMDKTRSSVATVVASVDKWGVCHAATLREQGHRVEQIEDLESMAVEMLKAIFRETKRKPAQILFYRDGVSEG</sequence>
<proteinExistence type="predicted"/>
<dbReference type="AlphaFoldDB" id="A0A485LJX3"/>
<accession>A0A485LJX3</accession>
<evidence type="ECO:0000313" key="2">
    <source>
        <dbReference type="EMBL" id="KAF0685882.1"/>
    </source>
</evidence>
<dbReference type="InterPro" id="IPR036397">
    <property type="entry name" value="RNaseH_sf"/>
</dbReference>
<dbReference type="Pfam" id="PF02171">
    <property type="entry name" value="Piwi"/>
    <property type="match status" value="1"/>
</dbReference>
<dbReference type="PANTHER" id="PTHR22891">
    <property type="entry name" value="EUKARYOTIC TRANSLATION INITIATION FACTOR 2C"/>
    <property type="match status" value="1"/>
</dbReference>
<evidence type="ECO:0000259" key="1">
    <source>
        <dbReference type="PROSITE" id="PS50822"/>
    </source>
</evidence>
<gene>
    <name evidence="3" type="primary">Aste57867_22287</name>
    <name evidence="2" type="ORF">As57867_022217</name>
    <name evidence="3" type="ORF">ASTE57867_22287</name>
</gene>
<dbReference type="EMBL" id="CAADRA010007058">
    <property type="protein sequence ID" value="VFT98953.1"/>
    <property type="molecule type" value="Genomic_DNA"/>
</dbReference>